<comment type="caution">
    <text evidence="1">The sequence shown here is derived from an EMBL/GenBank/DDBJ whole genome shotgun (WGS) entry which is preliminary data.</text>
</comment>
<gene>
    <name evidence="1" type="ORF">BN741_01893</name>
</gene>
<accession>R7H7B7</accession>
<sequence length="49" mass="5877">MSKELEKAQHAIRELTVEMSGTEYEEFMRQLAEWTDYQAEVANWHESDE</sequence>
<protein>
    <submittedName>
        <fullName evidence="1">Uncharacterized protein</fullName>
    </submittedName>
</protein>
<dbReference type="AlphaFoldDB" id="R7H7B7"/>
<name>R7H7B7_9BACT</name>
<dbReference type="EMBL" id="CBIT010000225">
    <property type="protein sequence ID" value="CDE34102.1"/>
    <property type="molecule type" value="Genomic_DNA"/>
</dbReference>
<dbReference type="STRING" id="1263103.BN741_01893"/>
<dbReference type="RefSeq" id="WP_022430991.1">
    <property type="nucleotide sequence ID" value="NZ_FR899310.1"/>
</dbReference>
<dbReference type="Proteomes" id="UP000018072">
    <property type="component" value="Unassembled WGS sequence"/>
</dbReference>
<organism evidence="1">
    <name type="scientific">Leyella stercorea CAG:629</name>
    <dbReference type="NCBI Taxonomy" id="1263103"/>
    <lineage>
        <taxon>Bacteria</taxon>
        <taxon>Pseudomonadati</taxon>
        <taxon>Bacteroidota</taxon>
        <taxon>Bacteroidia</taxon>
        <taxon>Bacteroidales</taxon>
        <taxon>Prevotellaceae</taxon>
        <taxon>Leyella</taxon>
    </lineage>
</organism>
<evidence type="ECO:0000313" key="1">
    <source>
        <dbReference type="EMBL" id="CDE34102.1"/>
    </source>
</evidence>
<proteinExistence type="predicted"/>
<reference evidence="1" key="1">
    <citation type="submission" date="2012-11" db="EMBL/GenBank/DDBJ databases">
        <title>Dependencies among metagenomic species, viruses, plasmids and units of genetic variation.</title>
        <authorList>
            <person name="Nielsen H.B."/>
            <person name="Almeida M."/>
            <person name="Juncker A.S."/>
            <person name="Rasmussen S."/>
            <person name="Li J."/>
            <person name="Sunagawa S."/>
            <person name="Plichta D."/>
            <person name="Gautier L."/>
            <person name="Le Chatelier E."/>
            <person name="Peletier E."/>
            <person name="Bonde I."/>
            <person name="Nielsen T."/>
            <person name="Manichanh C."/>
            <person name="Arumugam M."/>
            <person name="Batto J."/>
            <person name="Santos M.B.Q.D."/>
            <person name="Blom N."/>
            <person name="Borruel N."/>
            <person name="Burgdorf K.S."/>
            <person name="Boumezbeur F."/>
            <person name="Casellas F."/>
            <person name="Dore J."/>
            <person name="Guarner F."/>
            <person name="Hansen T."/>
            <person name="Hildebrand F."/>
            <person name="Kaas R.S."/>
            <person name="Kennedy S."/>
            <person name="Kristiansen K."/>
            <person name="Kultima J.R."/>
            <person name="Leonard P."/>
            <person name="Levenez F."/>
            <person name="Lund O."/>
            <person name="Moumen B."/>
            <person name="Le Paslier D."/>
            <person name="Pons N."/>
            <person name="Pedersen O."/>
            <person name="Prifti E."/>
            <person name="Qin J."/>
            <person name="Raes J."/>
            <person name="Tap J."/>
            <person name="Tims S."/>
            <person name="Ussery D.W."/>
            <person name="Yamada T."/>
            <person name="MetaHit consortium"/>
            <person name="Renault P."/>
            <person name="Sicheritz-Ponten T."/>
            <person name="Bork P."/>
            <person name="Wang J."/>
            <person name="Brunak S."/>
            <person name="Ehrlich S.D."/>
        </authorList>
    </citation>
    <scope>NUCLEOTIDE SEQUENCE [LARGE SCALE GENOMIC DNA]</scope>
</reference>